<dbReference type="EMBL" id="LSRX01000558">
    <property type="protein sequence ID" value="OLP94079.1"/>
    <property type="molecule type" value="Genomic_DNA"/>
</dbReference>
<evidence type="ECO:0000313" key="2">
    <source>
        <dbReference type="EMBL" id="OLP94079.1"/>
    </source>
</evidence>
<name>A0A1Q9DFZ3_SYMMI</name>
<sequence length="2389" mass="261688">MARNNTGWWCEMCKKNVKQNANFCPTCGGAWGQAASSSSYMYKQDWGDQSAWKGAWQQPKGSWHQRPWSPRKRSPGRTKGNKSKGAPDTEALQGKGKDAKGKTAPALQAPTIEGLPNPPCLPQGLEKQPPPPMLSTEPSPEKAAYQQLLQLLSGQKEQLPEGIRQVVEQQSIAAGQDSAKYLHKTVTAQAAARRELQRTRNTRSTYMQAWSMYISQLKDLLEEQIKRQQEHLEVLDQQELQWANRLQEASATLARMAGEGVKTEPKDDESDMDLGEQRVDDAIALEQELQQQKLVQQKAAADLMLALKSTKDQAAAEATKAHKQATEGRGASRTPRRTKAAEAAATVESSPEAMNTDLAKQEQDYVSPCLAQLLGLQLSAQLVDEKVSATWSDPRIAKYEQDLAQGMDMETSWSPPSDHDGWDWGAVFQDPLWVEPDVAAPHPSKTRSAQGCLHQTPHVIGMKVAFFEDPAVSTFNKLARAVNRRLGVSVNALASLTTASSAHAEARSQSPVASKVGSVSSLAQLRFHPPAPASAHRSQRSLKQLAPTCARVLPAYKVGSLSSLAQCAAAMPPQLDPEDTTASAYKVGALSSLAHSAKRTSGVSAQHAITTGPDVQGVRHIAGAQISDQTHSCTPKTASLATAGYDLETEARTDLLPLSNAGTTMSFTEHATRIEPVRRKPSQLQCIVAAALPWTPTDIMGPLMYLPPQEIALLAGAPEETTEQDRFVVFDVVSHARTRHKQQSWSLLDCVADAVASATQRTRLVQIIVRPMGGLPRLQITLTPAPMQRGHLAVPVDLRGYGLSVCTVEIWPGMTVTELLAAVAVCDRGATTARLDPVRTCIQDSHGRQWDRLEEPLCDLEWLVLVPRAPGPLLGATALHTTLTTTAMQSYPPCLLGHEQPEGPPQAPIPLVLFNTTISPAEATVMPGARLPIGQLCMFADFDDGEKRTIPYFIHVFGFPPVKLFGSNRWSILDFCAHAAHQPEEPPEHIQFLTLPLPDMAVPQLVVTERGHPERGVLIPVDVRKLGSGVISIFLEPGDLLRTVLDKLAFQCHTLHERLAQPWGEDRIFLQDAHGQVLDQIPTNVRALQWLSVQVLPAPLLGPGVYAGPDVPTVPLTSTTTSTTAMQGANQHVSFVIVCDGATVRSARRPLADTHVRSVLGELFRGLLAVRRLRRPFTLQLAPIMPRATDPDHFIVPLLAVTDQSEVTIFIDPGTDGLQLHAVTVAAGTYPEDTVSGTQHRAGMQVFVNGIPGGLSRRPLSTGDYIQLLPPGRGNLVTRHLGPLLERIHELRFLTFPMSFPALTFHSGIPVPNVAVMANHRPVAEAMERLFLVRASRFAQQQGRAATEDSVPVNLNAECLLAFATDLGVHFSAQQDHKGQFFSSWRSPKGQQGLIDYIGCPTDWGRHHTTLGNVDLGDLHADQDHMPVHTQLTVTVSTQEVPERRRIDPQALLCDVGQARATAALASIPLVPWQETCTTHVETVQQSLISELASTNVRRASKPRHPAVTEHTLELVQQRRHLRRVIKILGERSDKGFLHLCFRAWNDQAQPDEAIYARAKTARYAMARGYHRLHVLDKRLKAAMQSDKAEFARKQIEASREAGPAEFAHRLRAILRTGRKFRPPPLLPALMAEAGSPCLIEDVQDTFAEHFASAERASKAEATELAQEDECKATPTPTWDGTALPTIADLTRGFATLKRAKAPGPSGIPSEVYLASPLLSALRYWPVLAKELLRDKAAMQWRGGMAVPVPKPSKAPDACTGFRSIALLENDGKAVQKAMRPAVIDTLTRVRAADQFGGMPGCTLGLPISCVRAHFDALKREGCSGAAVFVDCASAYYSVIKDVLVLTESQRKDRELLQARAKLLFDDEYQTQFVQKMEQNDLAGALACHPELRELVRKHLTDAWFVCRPGTGCVYRTDSGTIPGAPLADALFGMILAGVLRAMKQHISTHGWEPAFCRRQATAGSTPTWADDTCLLLRVPCPDELAFVVQTVTTLMANQLRAAGLKANFGAGKTEALVAFHGKGSKIAKIQLLNRAEPVIQLPGIPGTPCLRVVPEYLYLGAMVRADGQELSGIQHRRAQMLSVFKPLKAKLLWNPYVTLAEKRELIRSRVLSRFLYGAGHWILRTERERQLFAEAIQGVYRSAFRPLLGVSSCRFTHDEVAAALELATPAELLLTERARLLVQLCVHGLVGVLDELYHQPIWWNAACQAIVDIGLVQSASYDPTSLVSMLKDAGRRTKVLCRAFLRKACKTRRLPDGYLVARAKGEAVQMLAPQSDLLPYSCEVCGNAFRTKRLLSIHRANAHKLLAEHRLVSFGTSCQVCGMEFWTEARMAGHLKHSTTCRIVYREADISDGCKPAPLDGGVRVWLPAQTTFGPPPWWATLRPESAL</sequence>
<dbReference type="PROSITE" id="PS00028">
    <property type="entry name" value="ZINC_FINGER_C2H2_1"/>
    <property type="match status" value="1"/>
</dbReference>
<feature type="region of interest" description="Disordered" evidence="1">
    <location>
        <begin position="51"/>
        <end position="140"/>
    </location>
</feature>
<protein>
    <submittedName>
        <fullName evidence="2">Uncharacterized protein</fullName>
    </submittedName>
</protein>
<gene>
    <name evidence="2" type="ORF">AK812_SmicGene23933</name>
</gene>
<reference evidence="2 3" key="1">
    <citation type="submission" date="2016-02" db="EMBL/GenBank/DDBJ databases">
        <title>Genome analysis of coral dinoflagellate symbionts highlights evolutionary adaptations to a symbiotic lifestyle.</title>
        <authorList>
            <person name="Aranda M."/>
            <person name="Li Y."/>
            <person name="Liew Y.J."/>
            <person name="Baumgarten S."/>
            <person name="Simakov O."/>
            <person name="Wilson M."/>
            <person name="Piel J."/>
            <person name="Ashoor H."/>
            <person name="Bougouffa S."/>
            <person name="Bajic V.B."/>
            <person name="Ryu T."/>
            <person name="Ravasi T."/>
            <person name="Bayer T."/>
            <person name="Micklem G."/>
            <person name="Kim H."/>
            <person name="Bhak J."/>
            <person name="Lajeunesse T.C."/>
            <person name="Voolstra C.R."/>
        </authorList>
    </citation>
    <scope>NUCLEOTIDE SEQUENCE [LARGE SCALE GENOMIC DNA]</scope>
    <source>
        <strain evidence="2 3">CCMP2467</strain>
    </source>
</reference>
<dbReference type="PANTHER" id="PTHR19446">
    <property type="entry name" value="REVERSE TRANSCRIPTASES"/>
    <property type="match status" value="1"/>
</dbReference>
<dbReference type="SMART" id="SM00355">
    <property type="entry name" value="ZnF_C2H2"/>
    <property type="match status" value="2"/>
</dbReference>
<dbReference type="OrthoDB" id="430871at2759"/>
<dbReference type="Proteomes" id="UP000186817">
    <property type="component" value="Unassembled WGS sequence"/>
</dbReference>
<evidence type="ECO:0000313" key="3">
    <source>
        <dbReference type="Proteomes" id="UP000186817"/>
    </source>
</evidence>
<dbReference type="PROSITE" id="PS50157">
    <property type="entry name" value="ZINC_FINGER_C2H2_2"/>
    <property type="match status" value="1"/>
</dbReference>
<comment type="caution">
    <text evidence="2">The sequence shown here is derived from an EMBL/GenBank/DDBJ whole genome shotgun (WGS) entry which is preliminary data.</text>
</comment>
<dbReference type="Gene3D" id="3.30.160.60">
    <property type="entry name" value="Classic Zinc Finger"/>
    <property type="match status" value="1"/>
</dbReference>
<feature type="compositionally biased region" description="Basic residues" evidence="1">
    <location>
        <begin position="69"/>
        <end position="82"/>
    </location>
</feature>
<accession>A0A1Q9DFZ3</accession>
<organism evidence="2 3">
    <name type="scientific">Symbiodinium microadriaticum</name>
    <name type="common">Dinoflagellate</name>
    <name type="synonym">Zooxanthella microadriatica</name>
    <dbReference type="NCBI Taxonomy" id="2951"/>
    <lineage>
        <taxon>Eukaryota</taxon>
        <taxon>Sar</taxon>
        <taxon>Alveolata</taxon>
        <taxon>Dinophyceae</taxon>
        <taxon>Suessiales</taxon>
        <taxon>Symbiodiniaceae</taxon>
        <taxon>Symbiodinium</taxon>
    </lineage>
</organism>
<evidence type="ECO:0000256" key="1">
    <source>
        <dbReference type="SAM" id="MobiDB-lite"/>
    </source>
</evidence>
<feature type="region of interest" description="Disordered" evidence="1">
    <location>
        <begin position="316"/>
        <end position="353"/>
    </location>
</feature>
<proteinExistence type="predicted"/>
<keyword evidence="3" id="KW-1185">Reference proteome</keyword>
<dbReference type="InterPro" id="IPR013087">
    <property type="entry name" value="Znf_C2H2_type"/>
</dbReference>